<organism evidence="2">
    <name type="scientific">Pundamilia nyererei</name>
    <dbReference type="NCBI Taxonomy" id="303518"/>
    <lineage>
        <taxon>Eukaryota</taxon>
        <taxon>Metazoa</taxon>
        <taxon>Chordata</taxon>
        <taxon>Craniata</taxon>
        <taxon>Vertebrata</taxon>
        <taxon>Euteleostomi</taxon>
        <taxon>Actinopterygii</taxon>
        <taxon>Neopterygii</taxon>
        <taxon>Teleostei</taxon>
        <taxon>Neoteleostei</taxon>
        <taxon>Acanthomorphata</taxon>
        <taxon>Ovalentaria</taxon>
        <taxon>Cichlomorphae</taxon>
        <taxon>Cichliformes</taxon>
        <taxon>Cichlidae</taxon>
        <taxon>African cichlids</taxon>
        <taxon>Pseudocrenilabrinae</taxon>
        <taxon>Haplochromini</taxon>
        <taxon>Pundamilia</taxon>
    </lineage>
</organism>
<dbReference type="Ensembl" id="ENSPNYT00000023782.1">
    <property type="protein sequence ID" value="ENSPNYP00000023213.1"/>
    <property type="gene ID" value="ENSPNYG00000017526.1"/>
</dbReference>
<evidence type="ECO:0000313" key="2">
    <source>
        <dbReference type="Ensembl" id="ENSPNYP00000023213.1"/>
    </source>
</evidence>
<name>A0A3B4GNZ6_9CICH</name>
<dbReference type="InterPro" id="IPR025246">
    <property type="entry name" value="IS30-like_HTH"/>
</dbReference>
<feature type="domain" description="Transposase IS30-like HTH" evidence="1">
    <location>
        <begin position="5"/>
        <end position="46"/>
    </location>
</feature>
<sequence>MVRKRQLTMEEGQTIITLKNVGLSYREVARKVKMSVRTVSFTIKRHSETGEKLAERGLADPKLLKGHQRLQAARLTGPIAARKPLLRFQNKTKRLGWTMKHCHWTTEDWKNDSSCLRDPGRW</sequence>
<dbReference type="GeneTree" id="ENSGT01150000290036"/>
<dbReference type="Pfam" id="PF13936">
    <property type="entry name" value="HTH_38"/>
    <property type="match status" value="1"/>
</dbReference>
<evidence type="ECO:0000259" key="1">
    <source>
        <dbReference type="Pfam" id="PF13936"/>
    </source>
</evidence>
<accession>A0A3B4GNZ6</accession>
<protein>
    <recommendedName>
        <fullName evidence="1">Transposase IS30-like HTH domain-containing protein</fullName>
    </recommendedName>
</protein>
<reference evidence="2" key="1">
    <citation type="submission" date="2023-09" db="UniProtKB">
        <authorList>
            <consortium name="Ensembl"/>
        </authorList>
    </citation>
    <scope>IDENTIFICATION</scope>
</reference>
<dbReference type="InterPro" id="IPR036388">
    <property type="entry name" value="WH-like_DNA-bd_sf"/>
</dbReference>
<proteinExistence type="predicted"/>
<dbReference type="Gene3D" id="1.10.10.10">
    <property type="entry name" value="Winged helix-like DNA-binding domain superfamily/Winged helix DNA-binding domain"/>
    <property type="match status" value="1"/>
</dbReference>
<dbReference type="AlphaFoldDB" id="A0A3B4GNZ6"/>